<evidence type="ECO:0008006" key="5">
    <source>
        <dbReference type="Google" id="ProtNLM"/>
    </source>
</evidence>
<dbReference type="InterPro" id="IPR012334">
    <property type="entry name" value="Pectin_lyas_fold"/>
</dbReference>
<proteinExistence type="predicted"/>
<feature type="chain" id="PRO_5045257147" description="Right handed beta helix domain-containing protein" evidence="2">
    <location>
        <begin position="20"/>
        <end position="325"/>
    </location>
</feature>
<sequence length="325" mass="34498">MWPVLSLLALIGLGQPATAAVWAVQPGGPLPRVADALRLAGDGDTITVAPGTYRGDVAVITQRALTIVGLGERPLLLADGAHAEGKAIWVVRGGDIRIENIAFQGTRVPSRNGAGIRFERGRLTLRRCLFADNQMGLLTSNDNSAELVIEDSEFRDAPHQTQAEGLPHLLYVGRIARASIRGSRFSRGFDGHLIKSRAAETVIEDNWIDDGPGGQASYEIDLPNGGLARVARNTIGQSAATHNPVMLSFGAEGQPWPRSGLQMLDNRFVNRLGAATGVPVRVWVERLPPATPVRSQGNRWLGGGTPELGAGADSRDDAAGPLPAE</sequence>
<gene>
    <name evidence="3" type="ORF">AACH10_24470</name>
</gene>
<comment type="caution">
    <text evidence="3">The sequence shown here is derived from an EMBL/GenBank/DDBJ whole genome shotgun (WGS) entry which is preliminary data.</text>
</comment>
<feature type="signal peptide" evidence="2">
    <location>
        <begin position="1"/>
        <end position="19"/>
    </location>
</feature>
<dbReference type="RefSeq" id="WP_341413169.1">
    <property type="nucleotide sequence ID" value="NZ_JBBUTH010000011.1"/>
</dbReference>
<keyword evidence="2" id="KW-0732">Signal</keyword>
<dbReference type="SUPFAM" id="SSF51126">
    <property type="entry name" value="Pectin lyase-like"/>
    <property type="match status" value="1"/>
</dbReference>
<evidence type="ECO:0000313" key="4">
    <source>
        <dbReference type="Proteomes" id="UP001365405"/>
    </source>
</evidence>
<reference evidence="3 4" key="1">
    <citation type="submission" date="2024-04" db="EMBL/GenBank/DDBJ databases">
        <title>Novel species of the genus Ideonella isolated from streams.</title>
        <authorList>
            <person name="Lu H."/>
        </authorList>
    </citation>
    <scope>NUCLEOTIDE SEQUENCE [LARGE SCALE GENOMIC DNA]</scope>
    <source>
        <strain evidence="3 4">DXS22W</strain>
    </source>
</reference>
<feature type="region of interest" description="Disordered" evidence="1">
    <location>
        <begin position="293"/>
        <end position="325"/>
    </location>
</feature>
<dbReference type="InterPro" id="IPR011050">
    <property type="entry name" value="Pectin_lyase_fold/virulence"/>
</dbReference>
<name>A0ABU9CQI6_9BURK</name>
<evidence type="ECO:0000256" key="2">
    <source>
        <dbReference type="SAM" id="SignalP"/>
    </source>
</evidence>
<dbReference type="EMBL" id="JBBUTH010000011">
    <property type="protein sequence ID" value="MEK8053435.1"/>
    <property type="molecule type" value="Genomic_DNA"/>
</dbReference>
<accession>A0ABU9CQI6</accession>
<evidence type="ECO:0000313" key="3">
    <source>
        <dbReference type="EMBL" id="MEK8053435.1"/>
    </source>
</evidence>
<keyword evidence="4" id="KW-1185">Reference proteome</keyword>
<evidence type="ECO:0000256" key="1">
    <source>
        <dbReference type="SAM" id="MobiDB-lite"/>
    </source>
</evidence>
<protein>
    <recommendedName>
        <fullName evidence="5">Right handed beta helix domain-containing protein</fullName>
    </recommendedName>
</protein>
<organism evidence="3 4">
    <name type="scientific">Pseudaquabacterium inlustre</name>
    <dbReference type="NCBI Taxonomy" id="2984192"/>
    <lineage>
        <taxon>Bacteria</taxon>
        <taxon>Pseudomonadati</taxon>
        <taxon>Pseudomonadota</taxon>
        <taxon>Betaproteobacteria</taxon>
        <taxon>Burkholderiales</taxon>
        <taxon>Sphaerotilaceae</taxon>
        <taxon>Pseudaquabacterium</taxon>
    </lineage>
</organism>
<dbReference type="Proteomes" id="UP001365405">
    <property type="component" value="Unassembled WGS sequence"/>
</dbReference>
<dbReference type="Gene3D" id="2.160.20.10">
    <property type="entry name" value="Single-stranded right-handed beta-helix, Pectin lyase-like"/>
    <property type="match status" value="1"/>
</dbReference>